<protein>
    <submittedName>
        <fullName evidence="1">Uncharacterized protein</fullName>
    </submittedName>
</protein>
<gene>
    <name evidence="1" type="ORF">KUCAC02_008738</name>
</gene>
<evidence type="ECO:0000313" key="1">
    <source>
        <dbReference type="EMBL" id="KAI4816411.1"/>
    </source>
</evidence>
<accession>A0ACB9WSZ1</accession>
<keyword evidence="2" id="KW-1185">Reference proteome</keyword>
<dbReference type="EMBL" id="CM043796">
    <property type="protein sequence ID" value="KAI4816411.1"/>
    <property type="molecule type" value="Genomic_DNA"/>
</dbReference>
<name>A0ACB9WSZ1_CHAAC</name>
<sequence>MYECGLNKSEYIGLLHIIPYQSVKKQTLLHLQFKPTLN</sequence>
<dbReference type="Proteomes" id="UP001057452">
    <property type="component" value="Chromosome 12"/>
</dbReference>
<organism evidence="1 2">
    <name type="scientific">Chaenocephalus aceratus</name>
    <name type="common">Blackfin icefish</name>
    <name type="synonym">Chaenichthys aceratus</name>
    <dbReference type="NCBI Taxonomy" id="36190"/>
    <lineage>
        <taxon>Eukaryota</taxon>
        <taxon>Metazoa</taxon>
        <taxon>Chordata</taxon>
        <taxon>Craniata</taxon>
        <taxon>Vertebrata</taxon>
        <taxon>Euteleostomi</taxon>
        <taxon>Actinopterygii</taxon>
        <taxon>Neopterygii</taxon>
        <taxon>Teleostei</taxon>
        <taxon>Neoteleostei</taxon>
        <taxon>Acanthomorphata</taxon>
        <taxon>Eupercaria</taxon>
        <taxon>Perciformes</taxon>
        <taxon>Notothenioidei</taxon>
        <taxon>Channichthyidae</taxon>
        <taxon>Chaenocephalus</taxon>
    </lineage>
</organism>
<comment type="caution">
    <text evidence="1">The sequence shown here is derived from an EMBL/GenBank/DDBJ whole genome shotgun (WGS) entry which is preliminary data.</text>
</comment>
<proteinExistence type="predicted"/>
<evidence type="ECO:0000313" key="2">
    <source>
        <dbReference type="Proteomes" id="UP001057452"/>
    </source>
</evidence>
<reference evidence="1" key="1">
    <citation type="submission" date="2022-05" db="EMBL/GenBank/DDBJ databases">
        <title>Chromosome-level genome of Chaenocephalus aceratus.</title>
        <authorList>
            <person name="Park H."/>
        </authorList>
    </citation>
    <scope>NUCLEOTIDE SEQUENCE</scope>
    <source>
        <strain evidence="1">KU_202001</strain>
    </source>
</reference>